<evidence type="ECO:0000259" key="13">
    <source>
        <dbReference type="Pfam" id="PF03807"/>
    </source>
</evidence>
<reference evidence="15 16" key="1">
    <citation type="submission" date="2019-04" db="EMBL/GenBank/DDBJ databases">
        <authorList>
            <person name="Embree M."/>
            <person name="Gaffney J.R."/>
        </authorList>
    </citation>
    <scope>NUCLEOTIDE SEQUENCE [LARGE SCALE GENOMIC DNA]</scope>
    <source>
        <strain evidence="15 16">JE7A12</strain>
    </source>
</reference>
<dbReference type="InterPro" id="IPR008927">
    <property type="entry name" value="6-PGluconate_DH-like_C_sf"/>
</dbReference>
<feature type="binding site" evidence="11">
    <location>
        <begin position="8"/>
        <end position="13"/>
    </location>
    <ligand>
        <name>NADP(+)</name>
        <dbReference type="ChEBI" id="CHEBI:58349"/>
    </ligand>
</feature>
<keyword evidence="7 9" id="KW-0560">Oxidoreductase</keyword>
<dbReference type="KEGG" id="ruj:E5Z56_00085"/>
<gene>
    <name evidence="9 15" type="primary">proC</name>
    <name evidence="15" type="ORF">E5Z56_00085</name>
</gene>
<comment type="similarity">
    <text evidence="2 9 12">Belongs to the pyrroline-5-carboxylate reductase family.</text>
</comment>
<dbReference type="PIRSF" id="PIRSF000193">
    <property type="entry name" value="Pyrrol-5-carb_rd"/>
    <property type="match status" value="1"/>
</dbReference>
<dbReference type="InterPro" id="IPR029036">
    <property type="entry name" value="P5CR_dimer"/>
</dbReference>
<dbReference type="Gene3D" id="3.40.50.720">
    <property type="entry name" value="NAD(P)-binding Rossmann-like Domain"/>
    <property type="match status" value="1"/>
</dbReference>
<dbReference type="PANTHER" id="PTHR11645:SF49">
    <property type="entry name" value="PYRROLINE-5-CARBOXYLATE REDUCTASE 1"/>
    <property type="match status" value="1"/>
</dbReference>
<dbReference type="GO" id="GO:0005737">
    <property type="term" value="C:cytoplasm"/>
    <property type="evidence" value="ECO:0007669"/>
    <property type="project" value="UniProtKB-SubCell"/>
</dbReference>
<feature type="domain" description="Pyrroline-5-carboxylate reductase catalytic N-terminal" evidence="13">
    <location>
        <begin position="4"/>
        <end position="98"/>
    </location>
</feature>
<comment type="catalytic activity">
    <reaction evidence="9">
        <text>L-proline + NAD(+) = (S)-1-pyrroline-5-carboxylate + NADH + 2 H(+)</text>
        <dbReference type="Rhea" id="RHEA:14105"/>
        <dbReference type="ChEBI" id="CHEBI:15378"/>
        <dbReference type="ChEBI" id="CHEBI:17388"/>
        <dbReference type="ChEBI" id="CHEBI:57540"/>
        <dbReference type="ChEBI" id="CHEBI:57945"/>
        <dbReference type="ChEBI" id="CHEBI:60039"/>
        <dbReference type="EC" id="1.5.1.2"/>
    </reaction>
</comment>
<evidence type="ECO:0000256" key="7">
    <source>
        <dbReference type="ARBA" id="ARBA00023002"/>
    </source>
</evidence>
<evidence type="ECO:0000256" key="2">
    <source>
        <dbReference type="ARBA" id="ARBA00005525"/>
    </source>
</evidence>
<dbReference type="Pfam" id="PF03807">
    <property type="entry name" value="F420_oxidored"/>
    <property type="match status" value="1"/>
</dbReference>
<dbReference type="FunFam" id="1.10.3730.10:FF:000001">
    <property type="entry name" value="Pyrroline-5-carboxylate reductase"/>
    <property type="match status" value="1"/>
</dbReference>
<name>A0A4P8XV24_9FIRM</name>
<dbReference type="SUPFAM" id="SSF48179">
    <property type="entry name" value="6-phosphogluconate dehydrogenase C-terminal domain-like"/>
    <property type="match status" value="1"/>
</dbReference>
<dbReference type="EMBL" id="CP039381">
    <property type="protein sequence ID" value="QCT05859.1"/>
    <property type="molecule type" value="Genomic_DNA"/>
</dbReference>
<evidence type="ECO:0000256" key="9">
    <source>
        <dbReference type="HAMAP-Rule" id="MF_01925"/>
    </source>
</evidence>
<accession>A0A4P8XV24</accession>
<dbReference type="SUPFAM" id="SSF51735">
    <property type="entry name" value="NAD(P)-binding Rossmann-fold domains"/>
    <property type="match status" value="1"/>
</dbReference>
<evidence type="ECO:0000256" key="3">
    <source>
        <dbReference type="ARBA" id="ARBA00022490"/>
    </source>
</evidence>
<dbReference type="RefSeq" id="WP_138155968.1">
    <property type="nucleotide sequence ID" value="NZ_CP039381.1"/>
</dbReference>
<evidence type="ECO:0000256" key="6">
    <source>
        <dbReference type="ARBA" id="ARBA00022857"/>
    </source>
</evidence>
<dbReference type="InterPro" id="IPR028939">
    <property type="entry name" value="P5C_Rdtase_cat_N"/>
</dbReference>
<dbReference type="GO" id="GO:0004735">
    <property type="term" value="F:pyrroline-5-carboxylate reductase activity"/>
    <property type="evidence" value="ECO:0007669"/>
    <property type="project" value="UniProtKB-UniRule"/>
</dbReference>
<dbReference type="HAMAP" id="MF_01925">
    <property type="entry name" value="P5C_reductase"/>
    <property type="match status" value="1"/>
</dbReference>
<dbReference type="UniPathway" id="UPA00098">
    <property type="reaction ID" value="UER00361"/>
</dbReference>
<evidence type="ECO:0000313" key="16">
    <source>
        <dbReference type="Proteomes" id="UP000301475"/>
    </source>
</evidence>
<keyword evidence="3 9" id="KW-0963">Cytoplasm</keyword>
<dbReference type="InterPro" id="IPR036291">
    <property type="entry name" value="NAD(P)-bd_dom_sf"/>
</dbReference>
<evidence type="ECO:0000256" key="5">
    <source>
        <dbReference type="ARBA" id="ARBA00022650"/>
    </source>
</evidence>
<dbReference type="PANTHER" id="PTHR11645">
    <property type="entry name" value="PYRROLINE-5-CARBOXYLATE REDUCTASE"/>
    <property type="match status" value="1"/>
</dbReference>
<dbReference type="Proteomes" id="UP000301475">
    <property type="component" value="Chromosome"/>
</dbReference>
<dbReference type="InterPro" id="IPR000304">
    <property type="entry name" value="Pyrroline-COOH_reductase"/>
</dbReference>
<keyword evidence="16" id="KW-1185">Reference proteome</keyword>
<feature type="domain" description="Pyrroline-5-carboxylate reductase dimerisation" evidence="14">
    <location>
        <begin position="161"/>
        <end position="265"/>
    </location>
</feature>
<keyword evidence="6 9" id="KW-0521">NADP</keyword>
<evidence type="ECO:0000256" key="11">
    <source>
        <dbReference type="PIRSR" id="PIRSR000193-1"/>
    </source>
</evidence>
<dbReference type="InterPro" id="IPR053790">
    <property type="entry name" value="P5CR-like_CS"/>
</dbReference>
<evidence type="ECO:0000256" key="1">
    <source>
        <dbReference type="ARBA" id="ARBA00004496"/>
    </source>
</evidence>
<feature type="binding site" evidence="11">
    <location>
        <begin position="69"/>
        <end position="72"/>
    </location>
    <ligand>
        <name>NADP(+)</name>
        <dbReference type="ChEBI" id="CHEBI:58349"/>
    </ligand>
</feature>
<dbReference type="Gene3D" id="1.10.3730.10">
    <property type="entry name" value="ProC C-terminal domain-like"/>
    <property type="match status" value="1"/>
</dbReference>
<dbReference type="AlphaFoldDB" id="A0A4P8XV24"/>
<dbReference type="NCBIfam" id="TIGR00112">
    <property type="entry name" value="proC"/>
    <property type="match status" value="1"/>
</dbReference>
<comment type="pathway">
    <text evidence="9 12">Amino-acid biosynthesis; L-proline biosynthesis; L-proline from L-glutamate 5-semialdehyde: step 1/1.</text>
</comment>
<dbReference type="Pfam" id="PF14748">
    <property type="entry name" value="P5CR_dimer"/>
    <property type="match status" value="1"/>
</dbReference>
<sequence>MDKKIGFIGAGNMATAIINGLLKNKVVAPENINVFDVNENQLKLMAEKGVTTCDASTKVVTDSNIIVLAVKPQNYEEVLSGVKDSVSEEKIFVSIAAGISISYVQKALECNCPMVRVMPNTPLLLGKGATALCPSDNISEEDFSVVKDMFGLNGAVEVFTEDHMNEIIAVNGSSPAYIYLFAKAMADYAKECNIPYESALNLIVATLEGSAAMIKDSGDSLDTLIKKVSSPGGTTLAALKTLEDYKFYDGIKEAMKSCTNRAEELGK</sequence>
<comment type="catalytic activity">
    <reaction evidence="9 12">
        <text>L-proline + NADP(+) = (S)-1-pyrroline-5-carboxylate + NADPH + 2 H(+)</text>
        <dbReference type="Rhea" id="RHEA:14109"/>
        <dbReference type="ChEBI" id="CHEBI:15378"/>
        <dbReference type="ChEBI" id="CHEBI:17388"/>
        <dbReference type="ChEBI" id="CHEBI:57783"/>
        <dbReference type="ChEBI" id="CHEBI:58349"/>
        <dbReference type="ChEBI" id="CHEBI:60039"/>
        <dbReference type="EC" id="1.5.1.2"/>
    </reaction>
</comment>
<dbReference type="GO" id="GO:0055129">
    <property type="term" value="P:L-proline biosynthetic process"/>
    <property type="evidence" value="ECO:0007669"/>
    <property type="project" value="UniProtKB-UniRule"/>
</dbReference>
<dbReference type="EC" id="1.5.1.2" evidence="9 10"/>
<dbReference type="FunFam" id="3.40.50.720:FF:000190">
    <property type="entry name" value="Pyrroline-5-carboxylate reductase"/>
    <property type="match status" value="1"/>
</dbReference>
<dbReference type="OrthoDB" id="9805754at2"/>
<comment type="function">
    <text evidence="8 9">Catalyzes the reduction of 1-pyrroline-5-carboxylate (PCA) to L-proline.</text>
</comment>
<keyword evidence="4 9" id="KW-0028">Amino-acid biosynthesis</keyword>
<protein>
    <recommendedName>
        <fullName evidence="9 10">Pyrroline-5-carboxylate reductase</fullName>
        <shortName evidence="9">P5C reductase</shortName>
        <shortName evidence="9">P5CR</shortName>
        <ecNumber evidence="9 10">1.5.1.2</ecNumber>
    </recommendedName>
    <alternativeName>
        <fullName evidence="9">PCA reductase</fullName>
    </alternativeName>
</protein>
<comment type="subcellular location">
    <subcellularLocation>
        <location evidence="1 9">Cytoplasm</location>
    </subcellularLocation>
</comment>
<evidence type="ECO:0000256" key="12">
    <source>
        <dbReference type="RuleBase" id="RU003903"/>
    </source>
</evidence>
<proteinExistence type="inferred from homology"/>
<evidence type="ECO:0000259" key="14">
    <source>
        <dbReference type="Pfam" id="PF14748"/>
    </source>
</evidence>
<organism evidence="15 16">
    <name type="scientific">Ruminococcus bovis</name>
    <dbReference type="NCBI Taxonomy" id="2564099"/>
    <lineage>
        <taxon>Bacteria</taxon>
        <taxon>Bacillati</taxon>
        <taxon>Bacillota</taxon>
        <taxon>Clostridia</taxon>
        <taxon>Eubacteriales</taxon>
        <taxon>Oscillospiraceae</taxon>
        <taxon>Ruminococcus</taxon>
    </lineage>
</organism>
<evidence type="ECO:0000256" key="8">
    <source>
        <dbReference type="ARBA" id="ARBA00058118"/>
    </source>
</evidence>
<evidence type="ECO:0000313" key="15">
    <source>
        <dbReference type="EMBL" id="QCT05859.1"/>
    </source>
</evidence>
<dbReference type="PROSITE" id="PS00521">
    <property type="entry name" value="P5CR"/>
    <property type="match status" value="1"/>
</dbReference>
<evidence type="ECO:0000256" key="4">
    <source>
        <dbReference type="ARBA" id="ARBA00022605"/>
    </source>
</evidence>
<evidence type="ECO:0000256" key="10">
    <source>
        <dbReference type="NCBIfam" id="TIGR00112"/>
    </source>
</evidence>
<keyword evidence="5 9" id="KW-0641">Proline biosynthesis</keyword>